<dbReference type="SUPFAM" id="SSF103370">
    <property type="entry name" value="NinB"/>
    <property type="match status" value="1"/>
</dbReference>
<accession>A0ABW3U774</accession>
<gene>
    <name evidence="1" type="ORF">ACFQ2X_07290</name>
</gene>
<dbReference type="EMBL" id="JBHTLR010000007">
    <property type="protein sequence ID" value="MFD1216395.1"/>
    <property type="molecule type" value="Genomic_DNA"/>
</dbReference>
<evidence type="ECO:0000313" key="1">
    <source>
        <dbReference type="EMBL" id="MFD1216395.1"/>
    </source>
</evidence>
<proteinExistence type="predicted"/>
<dbReference type="InterPro" id="IPR036619">
    <property type="entry name" value="NinB_sf"/>
</dbReference>
<protein>
    <submittedName>
        <fullName evidence="1">Recombination protein NinB</fullName>
    </submittedName>
</protein>
<dbReference type="Proteomes" id="UP001597264">
    <property type="component" value="Unassembled WGS sequence"/>
</dbReference>
<dbReference type="Pfam" id="PF05772">
    <property type="entry name" value="NinB"/>
    <property type="match status" value="1"/>
</dbReference>
<reference evidence="2" key="1">
    <citation type="journal article" date="2019" name="Int. J. Syst. Evol. Microbiol.">
        <title>The Global Catalogue of Microorganisms (GCM) 10K type strain sequencing project: providing services to taxonomists for standard genome sequencing and annotation.</title>
        <authorList>
            <consortium name="The Broad Institute Genomics Platform"/>
            <consortium name="The Broad Institute Genome Sequencing Center for Infectious Disease"/>
            <person name="Wu L."/>
            <person name="Ma J."/>
        </authorList>
    </citation>
    <scope>NUCLEOTIDE SEQUENCE [LARGE SCALE GENOMIC DNA]</scope>
    <source>
        <strain evidence="2">CCUG 54356</strain>
    </source>
</reference>
<organism evidence="1 2">
    <name type="scientific">Microbulbifer celer</name>
    <dbReference type="NCBI Taxonomy" id="435905"/>
    <lineage>
        <taxon>Bacteria</taxon>
        <taxon>Pseudomonadati</taxon>
        <taxon>Pseudomonadota</taxon>
        <taxon>Gammaproteobacteria</taxon>
        <taxon>Cellvibrionales</taxon>
        <taxon>Microbulbiferaceae</taxon>
        <taxon>Microbulbifer</taxon>
    </lineage>
</organism>
<comment type="caution">
    <text evidence="1">The sequence shown here is derived from an EMBL/GenBank/DDBJ whole genome shotgun (WGS) entry which is preliminary data.</text>
</comment>
<name>A0ABW3U774_9GAMM</name>
<dbReference type="Gene3D" id="1.10.3790.10">
    <property type="entry name" value="NinB"/>
    <property type="match status" value="1"/>
</dbReference>
<keyword evidence="2" id="KW-1185">Reference proteome</keyword>
<sequence length="153" mass="17302">MEIIIGDQQSLRERMLAVWNLVCRGIQAGPVVVTLGRPKRDGNQNRHFHALIGEIAQQVTVMGKRYRPEIWKAMLVDAFEQECESMGEPLSKPGQVVPSLDGRRVVTVRPSTTDLKKREAAAFIEFLYAQGVDMGVTFTPPTIEIYEQYREAK</sequence>
<dbReference type="InterPro" id="IPR008711">
    <property type="entry name" value="Recombinase_NinB"/>
</dbReference>
<dbReference type="RefSeq" id="WP_230438493.1">
    <property type="nucleotide sequence ID" value="NZ_CP087715.1"/>
</dbReference>
<evidence type="ECO:0000313" key="2">
    <source>
        <dbReference type="Proteomes" id="UP001597264"/>
    </source>
</evidence>